<feature type="non-terminal residue" evidence="2">
    <location>
        <position position="283"/>
    </location>
</feature>
<evidence type="ECO:0000256" key="1">
    <source>
        <dbReference type="SAM" id="MobiDB-lite"/>
    </source>
</evidence>
<protein>
    <submittedName>
        <fullName evidence="2">Efflux ABC transporter, permease protein</fullName>
    </submittedName>
</protein>
<feature type="non-terminal residue" evidence="2">
    <location>
        <position position="1"/>
    </location>
</feature>
<evidence type="ECO:0000313" key="2">
    <source>
        <dbReference type="EMBL" id="CAA9324639.1"/>
    </source>
</evidence>
<feature type="region of interest" description="Disordered" evidence="1">
    <location>
        <begin position="194"/>
        <end position="283"/>
    </location>
</feature>
<feature type="region of interest" description="Disordered" evidence="1">
    <location>
        <begin position="1"/>
        <end position="68"/>
    </location>
</feature>
<feature type="compositionally biased region" description="Basic and acidic residues" evidence="1">
    <location>
        <begin position="197"/>
        <end position="206"/>
    </location>
</feature>
<accession>A0A6J4L803</accession>
<dbReference type="AlphaFoldDB" id="A0A6J4L803"/>
<dbReference type="EMBL" id="CADCUE010000079">
    <property type="protein sequence ID" value="CAA9324639.1"/>
    <property type="molecule type" value="Genomic_DNA"/>
</dbReference>
<feature type="compositionally biased region" description="Low complexity" evidence="1">
    <location>
        <begin position="47"/>
        <end position="59"/>
    </location>
</feature>
<feature type="compositionally biased region" description="Basic residues" evidence="1">
    <location>
        <begin position="253"/>
        <end position="263"/>
    </location>
</feature>
<gene>
    <name evidence="2" type="ORF">AVDCRST_MAG16-979</name>
</gene>
<sequence length="283" mass="30331">EHRDDVLRDCVLGRGRRGRGPQGHLVHGAPAPGHAAVRRPDVRLARDAQGQARPGAAAGRDGDAGDVRADVHLPVRRRHRGFHGRLPRLPAAGHPGDVGAVHDRLLRDRPEHRPDQGGRGPLPVPARLAPRAAAGLAARRCRALRRGGDRDHRARAAAGLPAGRRCDRRRLGARPGRAVLVRAVLVLHDAGAAAPNAERRHERRVPGDLPADLPVQRLRRPHDPAVGAARLRGRQPRLGARDGVARPDGGHRLGQRRRRRAGGRRGADGGVRSGDVGALPPEL</sequence>
<feature type="compositionally biased region" description="Basic and acidic residues" evidence="1">
    <location>
        <begin position="239"/>
        <end position="251"/>
    </location>
</feature>
<feature type="compositionally biased region" description="Low complexity" evidence="1">
    <location>
        <begin position="273"/>
        <end position="283"/>
    </location>
</feature>
<organism evidence="2">
    <name type="scientific">uncultured Frankineae bacterium</name>
    <dbReference type="NCBI Taxonomy" id="437475"/>
    <lineage>
        <taxon>Bacteria</taxon>
        <taxon>Bacillati</taxon>
        <taxon>Actinomycetota</taxon>
        <taxon>Actinomycetes</taxon>
        <taxon>Frankiales</taxon>
        <taxon>environmental samples</taxon>
    </lineage>
</organism>
<name>A0A6J4L803_9ACTN</name>
<proteinExistence type="predicted"/>
<reference evidence="2" key="1">
    <citation type="submission" date="2020-02" db="EMBL/GenBank/DDBJ databases">
        <authorList>
            <person name="Meier V. D."/>
        </authorList>
    </citation>
    <scope>NUCLEOTIDE SEQUENCE</scope>
    <source>
        <strain evidence="2">AVDCRST_MAG16</strain>
    </source>
</reference>